<comment type="similarity">
    <text evidence="1 2">Belongs to the CutC family.</text>
</comment>
<dbReference type="Proteomes" id="UP000284178">
    <property type="component" value="Unassembled WGS sequence"/>
</dbReference>
<proteinExistence type="inferred from homology"/>
<dbReference type="InterPro" id="IPR036822">
    <property type="entry name" value="CutC-like_dom_sf"/>
</dbReference>
<comment type="caution">
    <text evidence="2">Once thought to be involved in copper homeostasis, experiments in E.coli have shown this is not the case.</text>
</comment>
<dbReference type="GO" id="GO:0005737">
    <property type="term" value="C:cytoplasm"/>
    <property type="evidence" value="ECO:0007669"/>
    <property type="project" value="UniProtKB-SubCell"/>
</dbReference>
<comment type="subcellular location">
    <subcellularLocation>
        <location evidence="2">Cytoplasm</location>
    </subcellularLocation>
</comment>
<protein>
    <recommendedName>
        <fullName evidence="2">PF03932 family protein CutC</fullName>
    </recommendedName>
</protein>
<comment type="caution">
    <text evidence="3">The sequence shown here is derived from an EMBL/GenBank/DDBJ whole genome shotgun (WGS) entry which is preliminary data.</text>
</comment>
<dbReference type="PANTHER" id="PTHR12598">
    <property type="entry name" value="COPPER HOMEOSTASIS PROTEIN CUTC"/>
    <property type="match status" value="1"/>
</dbReference>
<dbReference type="AlphaFoldDB" id="A0A412G2I9"/>
<dbReference type="EMBL" id="QRUP01000008">
    <property type="protein sequence ID" value="RGR74665.1"/>
    <property type="molecule type" value="Genomic_DNA"/>
</dbReference>
<accession>A0A412G2I9</accession>
<dbReference type="InterPro" id="IPR005627">
    <property type="entry name" value="CutC-like"/>
</dbReference>
<evidence type="ECO:0000313" key="3">
    <source>
        <dbReference type="EMBL" id="RGR74665.1"/>
    </source>
</evidence>
<sequence>MKKHITVEVCCGSVDDCLLAEKLGADRIELNHALELGGLTPSLGTFLEAKRQVSLPICVMIRPRGAGFDYTERQFQAMLKDAELFIEHGADGLVFGFLNEDGSINEERTCQMVKAARGKEAIFHKAYDSTKNMEDSLKTLIRCGITRVLTSGGAVYPNIVEGCKELGRLQDLYGDQIQILPGGGVREHNARQVLKLAHTGQIHLTAKNTLIDESTGHYHTAGNRSGLEYLAVGEMNLKKIMEQIRGFDDDDPDTLVTLFPG</sequence>
<evidence type="ECO:0000313" key="4">
    <source>
        <dbReference type="Proteomes" id="UP000284178"/>
    </source>
</evidence>
<dbReference type="GO" id="GO:0005507">
    <property type="term" value="F:copper ion binding"/>
    <property type="evidence" value="ECO:0007669"/>
    <property type="project" value="TreeGrafter"/>
</dbReference>
<organism evidence="3 4">
    <name type="scientific">Holdemania filiformis</name>
    <dbReference type="NCBI Taxonomy" id="61171"/>
    <lineage>
        <taxon>Bacteria</taxon>
        <taxon>Bacillati</taxon>
        <taxon>Bacillota</taxon>
        <taxon>Erysipelotrichia</taxon>
        <taxon>Erysipelotrichales</taxon>
        <taxon>Erysipelotrichaceae</taxon>
        <taxon>Holdemania</taxon>
    </lineage>
</organism>
<keyword evidence="2" id="KW-0963">Cytoplasm</keyword>
<gene>
    <name evidence="2" type="primary">cutC</name>
    <name evidence="3" type="ORF">DWY25_07715</name>
</gene>
<dbReference type="Pfam" id="PF03932">
    <property type="entry name" value="CutC"/>
    <property type="match status" value="1"/>
</dbReference>
<dbReference type="SUPFAM" id="SSF110395">
    <property type="entry name" value="CutC-like"/>
    <property type="match status" value="1"/>
</dbReference>
<evidence type="ECO:0000256" key="1">
    <source>
        <dbReference type="ARBA" id="ARBA00007768"/>
    </source>
</evidence>
<dbReference type="PANTHER" id="PTHR12598:SF0">
    <property type="entry name" value="COPPER HOMEOSTASIS PROTEIN CUTC HOMOLOG"/>
    <property type="match status" value="1"/>
</dbReference>
<dbReference type="GeneID" id="83015290"/>
<reference evidence="3 4" key="1">
    <citation type="submission" date="2018-08" db="EMBL/GenBank/DDBJ databases">
        <title>A genome reference for cultivated species of the human gut microbiota.</title>
        <authorList>
            <person name="Zou Y."/>
            <person name="Xue W."/>
            <person name="Luo G."/>
        </authorList>
    </citation>
    <scope>NUCLEOTIDE SEQUENCE [LARGE SCALE GENOMIC DNA]</scope>
    <source>
        <strain evidence="3 4">AF24-29</strain>
    </source>
</reference>
<name>A0A412G2I9_9FIRM</name>
<keyword evidence="4" id="KW-1185">Reference proteome</keyword>
<dbReference type="HAMAP" id="MF_00795">
    <property type="entry name" value="CutC"/>
    <property type="match status" value="1"/>
</dbReference>
<evidence type="ECO:0000256" key="2">
    <source>
        <dbReference type="HAMAP-Rule" id="MF_00795"/>
    </source>
</evidence>
<dbReference type="RefSeq" id="WP_117894755.1">
    <property type="nucleotide sequence ID" value="NZ_CABJCV010000008.1"/>
</dbReference>
<dbReference type="Gene3D" id="3.20.20.380">
    <property type="entry name" value="Copper homeostasis (CutC) domain"/>
    <property type="match status" value="1"/>
</dbReference>